<evidence type="ECO:0000256" key="2">
    <source>
        <dbReference type="ARBA" id="ARBA00022679"/>
    </source>
</evidence>
<dbReference type="RefSeq" id="WP_345030791.1">
    <property type="nucleotide sequence ID" value="NZ_BAABEY010000029.1"/>
</dbReference>
<keyword evidence="2" id="KW-0808">Transferase</keyword>
<name>A0ABP8M497_9BACT</name>
<evidence type="ECO:0000256" key="1">
    <source>
        <dbReference type="ARBA" id="ARBA00007274"/>
    </source>
</evidence>
<gene>
    <name evidence="6" type="ORF">GCM10023091_30810</name>
</gene>
<accession>A0ABP8M497</accession>
<dbReference type="InterPro" id="IPR050179">
    <property type="entry name" value="Trans_hexapeptide_repeat"/>
</dbReference>
<dbReference type="InterPro" id="IPR020019">
    <property type="entry name" value="AcTrfase_PglD-like"/>
</dbReference>
<dbReference type="InterPro" id="IPR018357">
    <property type="entry name" value="Hexapep_transf_CS"/>
</dbReference>
<dbReference type="Proteomes" id="UP001501508">
    <property type="component" value="Unassembled WGS sequence"/>
</dbReference>
<dbReference type="PROSITE" id="PS00101">
    <property type="entry name" value="HEXAPEP_TRANSFERASES"/>
    <property type="match status" value="1"/>
</dbReference>
<comment type="caution">
    <text evidence="6">The sequence shown here is derived from an EMBL/GenBank/DDBJ whole genome shotgun (WGS) entry which is preliminary data.</text>
</comment>
<keyword evidence="4" id="KW-0012">Acyltransferase</keyword>
<dbReference type="Pfam" id="PF17836">
    <property type="entry name" value="PglD_N"/>
    <property type="match status" value="1"/>
</dbReference>
<dbReference type="InterPro" id="IPR001451">
    <property type="entry name" value="Hexapep"/>
</dbReference>
<dbReference type="CDD" id="cd03360">
    <property type="entry name" value="LbH_AT_putative"/>
    <property type="match status" value="1"/>
</dbReference>
<proteinExistence type="inferred from homology"/>
<reference evidence="7" key="1">
    <citation type="journal article" date="2019" name="Int. J. Syst. Evol. Microbiol.">
        <title>The Global Catalogue of Microorganisms (GCM) 10K type strain sequencing project: providing services to taxonomists for standard genome sequencing and annotation.</title>
        <authorList>
            <consortium name="The Broad Institute Genomics Platform"/>
            <consortium name="The Broad Institute Genome Sequencing Center for Infectious Disease"/>
            <person name="Wu L."/>
            <person name="Ma J."/>
        </authorList>
    </citation>
    <scope>NUCLEOTIDE SEQUENCE [LARGE SCALE GENOMIC DNA]</scope>
    <source>
        <strain evidence="7">JCM 31920</strain>
    </source>
</reference>
<dbReference type="Gene3D" id="2.160.10.10">
    <property type="entry name" value="Hexapeptide repeat proteins"/>
    <property type="match status" value="2"/>
</dbReference>
<keyword evidence="7" id="KW-1185">Reference proteome</keyword>
<organism evidence="6 7">
    <name type="scientific">Ravibacter arvi</name>
    <dbReference type="NCBI Taxonomy" id="2051041"/>
    <lineage>
        <taxon>Bacteria</taxon>
        <taxon>Pseudomonadati</taxon>
        <taxon>Bacteroidota</taxon>
        <taxon>Cytophagia</taxon>
        <taxon>Cytophagales</taxon>
        <taxon>Spirosomataceae</taxon>
        <taxon>Ravibacter</taxon>
    </lineage>
</organism>
<comment type="similarity">
    <text evidence="1">Belongs to the transferase hexapeptide repeat family.</text>
</comment>
<evidence type="ECO:0000313" key="7">
    <source>
        <dbReference type="Proteomes" id="UP001501508"/>
    </source>
</evidence>
<feature type="domain" description="PglD N-terminal" evidence="5">
    <location>
        <begin position="5"/>
        <end position="84"/>
    </location>
</feature>
<dbReference type="Gene3D" id="3.40.50.20">
    <property type="match status" value="1"/>
</dbReference>
<keyword evidence="3" id="KW-0677">Repeat</keyword>
<dbReference type="SUPFAM" id="SSF51161">
    <property type="entry name" value="Trimeric LpxA-like enzymes"/>
    <property type="match status" value="1"/>
</dbReference>
<protein>
    <submittedName>
        <fullName evidence="6">Acetyltransferase</fullName>
    </submittedName>
</protein>
<dbReference type="PANTHER" id="PTHR43300">
    <property type="entry name" value="ACETYLTRANSFERASE"/>
    <property type="match status" value="1"/>
</dbReference>
<dbReference type="EMBL" id="BAABEY010000029">
    <property type="protein sequence ID" value="GAA4443045.1"/>
    <property type="molecule type" value="Genomic_DNA"/>
</dbReference>
<evidence type="ECO:0000313" key="6">
    <source>
        <dbReference type="EMBL" id="GAA4443045.1"/>
    </source>
</evidence>
<evidence type="ECO:0000256" key="3">
    <source>
        <dbReference type="ARBA" id="ARBA00022737"/>
    </source>
</evidence>
<dbReference type="NCBIfam" id="TIGR03570">
    <property type="entry name" value="NeuD_NnaD"/>
    <property type="match status" value="1"/>
</dbReference>
<evidence type="ECO:0000259" key="5">
    <source>
        <dbReference type="Pfam" id="PF17836"/>
    </source>
</evidence>
<sequence>MENPVLIFGAGALGHQVYDIFRNNNVLVYGFLDDDKALQGTEIGEVSVLGDTDDGGFLKVIGQKCEAFVAIGERPVRQQITEMLLSRRKTMPVNAIHGTAVISDQAAMGHGNLLGAGTVVSAKCRIGHHNIIQIGTILEPGVVVGDFVNIGSGSVIASGVEIGAEVFIGPGVTIVSGVKIGAGARIGAGSVVVSEVPEGATFFGNPAKKV</sequence>
<dbReference type="InterPro" id="IPR011004">
    <property type="entry name" value="Trimer_LpxA-like_sf"/>
</dbReference>
<dbReference type="Pfam" id="PF00132">
    <property type="entry name" value="Hexapep"/>
    <property type="match status" value="1"/>
</dbReference>
<evidence type="ECO:0000256" key="4">
    <source>
        <dbReference type="ARBA" id="ARBA00023315"/>
    </source>
</evidence>
<dbReference type="InterPro" id="IPR041561">
    <property type="entry name" value="PglD_N"/>
</dbReference>
<dbReference type="PANTHER" id="PTHR43300:SF7">
    <property type="entry name" value="UDP-N-ACETYLBACILLOSAMINE N-ACETYLTRANSFERASE"/>
    <property type="match status" value="1"/>
</dbReference>